<feature type="transmembrane region" description="Helical" evidence="10">
    <location>
        <begin position="185"/>
        <end position="207"/>
    </location>
</feature>
<feature type="domain" description="GGDEF" evidence="14">
    <location>
        <begin position="589"/>
        <end position="723"/>
    </location>
</feature>
<dbReference type="CDD" id="cd01949">
    <property type="entry name" value="GGDEF"/>
    <property type="match status" value="1"/>
</dbReference>
<dbReference type="InterPro" id="IPR035965">
    <property type="entry name" value="PAS-like_dom_sf"/>
</dbReference>
<dbReference type="InterPro" id="IPR043128">
    <property type="entry name" value="Rev_trsase/Diguanyl_cyclase"/>
</dbReference>
<dbReference type="Gene3D" id="3.20.20.450">
    <property type="entry name" value="EAL domain"/>
    <property type="match status" value="1"/>
</dbReference>
<dbReference type="Gene3D" id="3.30.450.20">
    <property type="entry name" value="PAS domain"/>
    <property type="match status" value="2"/>
</dbReference>
<gene>
    <name evidence="15" type="ORF">B0F88_1244</name>
</gene>
<dbReference type="InterPro" id="IPR052155">
    <property type="entry name" value="Biofilm_reg_signaling"/>
</dbReference>
<dbReference type="RefSeq" id="WP_181049952.1">
    <property type="nucleotide sequence ID" value="NZ_PTIY01000024.1"/>
</dbReference>
<name>A0A2S6GHX1_9GAMM</name>
<keyword evidence="6 10" id="KW-0812">Transmembrane</keyword>
<feature type="transmembrane region" description="Helical" evidence="10">
    <location>
        <begin position="36"/>
        <end position="53"/>
    </location>
</feature>
<dbReference type="InterPro" id="IPR000160">
    <property type="entry name" value="GGDEF_dom"/>
</dbReference>
<dbReference type="EMBL" id="PTIY01000024">
    <property type="protein sequence ID" value="PPK64746.1"/>
    <property type="molecule type" value="Genomic_DNA"/>
</dbReference>
<comment type="cofactor">
    <cofactor evidence="1">
        <name>Mg(2+)</name>
        <dbReference type="ChEBI" id="CHEBI:18420"/>
    </cofactor>
</comment>
<evidence type="ECO:0000256" key="6">
    <source>
        <dbReference type="ARBA" id="ARBA00022692"/>
    </source>
</evidence>
<sequence length="990" mass="109274">MINFHHFAALLKQLVVAAFYAMIGLVVLAYCSDNGVTSVLWLPAGLALSVLLMGGSRYVYGVFLGALLVNVVVLDSFLASAAVAMGNALEALLAAWLLRRNDIFNQTVLSTRNYLQLLIAGGIASVIAALIGAGALFFTGFPAEESFYPSLVYRWMGDVLGIALVTPFILVWRRAPDYGLGLNRLTEFMLLFGLAFLVGQAIFMGWLHDSVGHIAKGYWMFLIVSWAVLRLEAHGVVVILVMSAVMGLLGVQQGTGFFAGNIADVPASTRFSASLANYWFFMVILSGTGMTLATYFVGRRRAEQTLMASEGYQRAIFNATPDAMLISDRRGIISQVNQQAELLLGYKLGELIGQSIEILVPEGFRSKHPELHAKFVDSPVTRPLKSGRTLQARRKDGSSFDVDISVSPIKTERGLFFASALRDITLHKQAEADLRVAAIAFESKEPMVITDAENIILQVNRAFTESTGYTKEEAVGQRINLLKSGRHDAAFYAEMWEGIKRDGTWQGEIWDRRKNGEIYPKWLIISVVKGDDGEVTHYVGTHIDITERKMAEEQIKQLAFYDPLTGLPNRRLLQERLKHGIDVERREGKQLALLMLDLDRFKAVNDSLGHQAGDELLQQVAEKITGRLRDVDMVARLGGDEFIVLLEDIAHPEDAARVAEDIIADLSKPFCVAHGEDILIGVSIGISLYPQHGDNPEILMDHADAALYQAKDAGRGCFAYFSEDLTLAARERIALESRLRRAIEQQELRVFYQPQVDIASGRIVGAEALVRWEDPVEGLIPPIRFIPVAEETGLILAVGEWVLRETCRQGRQWLDEGLPPITLAVNVSPHQFRRSDICGLVATVVAETGFPSNQLEMEITESGLMANQDNAADILNCLRGQGIRLAIDDFGTGYSSLAYLKHFPLDLLKIDKSFIDDIPDLQDDMEIAATIIAMGHILGFKVLAEGVETPEQLAFLQEKGCDMYQGYFKSRPVPAAEFAGLLRGQSGYEG</sequence>
<feature type="domain" description="EAL" evidence="13">
    <location>
        <begin position="732"/>
        <end position="986"/>
    </location>
</feature>
<dbReference type="FunFam" id="3.30.70.270:FF:000001">
    <property type="entry name" value="Diguanylate cyclase domain protein"/>
    <property type="match status" value="1"/>
</dbReference>
<dbReference type="GO" id="GO:0071732">
    <property type="term" value="P:cellular response to nitric oxide"/>
    <property type="evidence" value="ECO:0007669"/>
    <property type="project" value="UniProtKB-ARBA"/>
</dbReference>
<keyword evidence="8 10" id="KW-0472">Membrane</keyword>
<evidence type="ECO:0000259" key="14">
    <source>
        <dbReference type="PROSITE" id="PS50887"/>
    </source>
</evidence>
<dbReference type="PROSITE" id="PS50112">
    <property type="entry name" value="PAS"/>
    <property type="match status" value="2"/>
</dbReference>
<accession>A0A2S6GHX1</accession>
<reference evidence="15 16" key="1">
    <citation type="submission" date="2018-02" db="EMBL/GenBank/DDBJ databases">
        <title>Subsurface microbial communities from deep shales in Ohio and West Virginia, USA.</title>
        <authorList>
            <person name="Wrighton K."/>
        </authorList>
    </citation>
    <scope>NUCLEOTIDE SEQUENCE [LARGE SCALE GENOMIC DNA]</scope>
    <source>
        <strain evidence="15 16">OWC-G53F</strain>
    </source>
</reference>
<feature type="domain" description="PAS" evidence="11">
    <location>
        <begin position="309"/>
        <end position="362"/>
    </location>
</feature>
<evidence type="ECO:0000256" key="1">
    <source>
        <dbReference type="ARBA" id="ARBA00001946"/>
    </source>
</evidence>
<comment type="subcellular location">
    <subcellularLocation>
        <location evidence="2">Cell membrane</location>
        <topology evidence="2">Multi-pass membrane protein</topology>
    </subcellularLocation>
</comment>
<dbReference type="SUPFAM" id="SSF55785">
    <property type="entry name" value="PYP-like sensor domain (PAS domain)"/>
    <property type="match status" value="2"/>
</dbReference>
<dbReference type="Pfam" id="PF13426">
    <property type="entry name" value="PAS_9"/>
    <property type="match status" value="2"/>
</dbReference>
<dbReference type="InterPro" id="IPR029787">
    <property type="entry name" value="Nucleotide_cyclase"/>
</dbReference>
<protein>
    <recommendedName>
        <fullName evidence="3">cyclic-guanylate-specific phosphodiesterase</fullName>
        <ecNumber evidence="3">3.1.4.52</ecNumber>
    </recommendedName>
</protein>
<evidence type="ECO:0000259" key="11">
    <source>
        <dbReference type="PROSITE" id="PS50112"/>
    </source>
</evidence>
<comment type="caution">
    <text evidence="15">The sequence shown here is derived from an EMBL/GenBank/DDBJ whole genome shotgun (WGS) entry which is preliminary data.</text>
</comment>
<evidence type="ECO:0000259" key="13">
    <source>
        <dbReference type="PROSITE" id="PS50883"/>
    </source>
</evidence>
<dbReference type="EC" id="3.1.4.52" evidence="3"/>
<evidence type="ECO:0000256" key="8">
    <source>
        <dbReference type="ARBA" id="ARBA00023136"/>
    </source>
</evidence>
<dbReference type="GO" id="GO:0005886">
    <property type="term" value="C:plasma membrane"/>
    <property type="evidence" value="ECO:0007669"/>
    <property type="project" value="UniProtKB-SubCell"/>
</dbReference>
<feature type="domain" description="PAS" evidence="11">
    <location>
        <begin position="446"/>
        <end position="477"/>
    </location>
</feature>
<dbReference type="PROSITE" id="PS50113">
    <property type="entry name" value="PAC"/>
    <property type="match status" value="2"/>
</dbReference>
<feature type="domain" description="PAC" evidence="12">
    <location>
        <begin position="505"/>
        <end position="557"/>
    </location>
</feature>
<dbReference type="Proteomes" id="UP000238071">
    <property type="component" value="Unassembled WGS sequence"/>
</dbReference>
<keyword evidence="16" id="KW-1185">Reference proteome</keyword>
<dbReference type="PROSITE" id="PS50887">
    <property type="entry name" value="GGDEF"/>
    <property type="match status" value="1"/>
</dbReference>
<dbReference type="FunFam" id="3.20.20.450:FF:000001">
    <property type="entry name" value="Cyclic di-GMP phosphodiesterase yahA"/>
    <property type="match status" value="1"/>
</dbReference>
<dbReference type="Pfam" id="PF05231">
    <property type="entry name" value="MASE1"/>
    <property type="match status" value="1"/>
</dbReference>
<evidence type="ECO:0000256" key="4">
    <source>
        <dbReference type="ARBA" id="ARBA00022475"/>
    </source>
</evidence>
<dbReference type="CDD" id="cd01948">
    <property type="entry name" value="EAL"/>
    <property type="match status" value="1"/>
</dbReference>
<dbReference type="SMART" id="SM00052">
    <property type="entry name" value="EAL"/>
    <property type="match status" value="1"/>
</dbReference>
<feature type="transmembrane region" description="Helical" evidence="10">
    <location>
        <begin position="236"/>
        <end position="258"/>
    </location>
</feature>
<feature type="domain" description="PAC" evidence="12">
    <location>
        <begin position="386"/>
        <end position="436"/>
    </location>
</feature>
<evidence type="ECO:0000256" key="9">
    <source>
        <dbReference type="ARBA" id="ARBA00051114"/>
    </source>
</evidence>
<feature type="transmembrane region" description="Helical" evidence="10">
    <location>
        <begin position="80"/>
        <end position="98"/>
    </location>
</feature>
<dbReference type="PROSITE" id="PS50883">
    <property type="entry name" value="EAL"/>
    <property type="match status" value="1"/>
</dbReference>
<dbReference type="InterPro" id="IPR000014">
    <property type="entry name" value="PAS"/>
</dbReference>
<dbReference type="InterPro" id="IPR035919">
    <property type="entry name" value="EAL_sf"/>
</dbReference>
<keyword evidence="7 10" id="KW-1133">Transmembrane helix</keyword>
<feature type="transmembrane region" description="Helical" evidence="10">
    <location>
        <begin position="118"/>
        <end position="141"/>
    </location>
</feature>
<evidence type="ECO:0000256" key="7">
    <source>
        <dbReference type="ARBA" id="ARBA00022989"/>
    </source>
</evidence>
<dbReference type="SUPFAM" id="SSF141868">
    <property type="entry name" value="EAL domain-like"/>
    <property type="match status" value="1"/>
</dbReference>
<comment type="catalytic activity">
    <reaction evidence="9">
        <text>3',3'-c-di-GMP + H2O = 5'-phosphoguanylyl(3'-&gt;5')guanosine + H(+)</text>
        <dbReference type="Rhea" id="RHEA:24902"/>
        <dbReference type="ChEBI" id="CHEBI:15377"/>
        <dbReference type="ChEBI" id="CHEBI:15378"/>
        <dbReference type="ChEBI" id="CHEBI:58754"/>
        <dbReference type="ChEBI" id="CHEBI:58805"/>
        <dbReference type="EC" id="3.1.4.52"/>
    </reaction>
    <physiologicalReaction direction="left-to-right" evidence="9">
        <dbReference type="Rhea" id="RHEA:24903"/>
    </physiologicalReaction>
</comment>
<dbReference type="InterPro" id="IPR001610">
    <property type="entry name" value="PAC"/>
</dbReference>
<dbReference type="PANTHER" id="PTHR44757">
    <property type="entry name" value="DIGUANYLATE CYCLASE DGCP"/>
    <property type="match status" value="1"/>
</dbReference>
<dbReference type="AlphaFoldDB" id="A0A2S6GHX1"/>
<evidence type="ECO:0000259" key="12">
    <source>
        <dbReference type="PROSITE" id="PS50113"/>
    </source>
</evidence>
<evidence type="ECO:0000256" key="3">
    <source>
        <dbReference type="ARBA" id="ARBA00012282"/>
    </source>
</evidence>
<evidence type="ECO:0000256" key="10">
    <source>
        <dbReference type="SAM" id="Phobius"/>
    </source>
</evidence>
<dbReference type="PANTHER" id="PTHR44757:SF2">
    <property type="entry name" value="BIOFILM ARCHITECTURE MAINTENANCE PROTEIN MBAA"/>
    <property type="match status" value="1"/>
</dbReference>
<dbReference type="SUPFAM" id="SSF55073">
    <property type="entry name" value="Nucleotide cyclase"/>
    <property type="match status" value="1"/>
</dbReference>
<keyword evidence="4" id="KW-1003">Cell membrane</keyword>
<feature type="transmembrane region" description="Helical" evidence="10">
    <location>
        <begin position="7"/>
        <end position="30"/>
    </location>
</feature>
<feature type="transmembrane region" description="Helical" evidence="10">
    <location>
        <begin position="153"/>
        <end position="173"/>
    </location>
</feature>
<dbReference type="InterPro" id="IPR001633">
    <property type="entry name" value="EAL_dom"/>
</dbReference>
<proteinExistence type="predicted"/>
<evidence type="ECO:0000313" key="15">
    <source>
        <dbReference type="EMBL" id="PPK64746.1"/>
    </source>
</evidence>
<dbReference type="InterPro" id="IPR007895">
    <property type="entry name" value="MASE1"/>
</dbReference>
<dbReference type="Gene3D" id="3.30.70.270">
    <property type="match status" value="1"/>
</dbReference>
<organism evidence="15 16">
    <name type="scientific">Methylobacter tundripaludum</name>
    <dbReference type="NCBI Taxonomy" id="173365"/>
    <lineage>
        <taxon>Bacteria</taxon>
        <taxon>Pseudomonadati</taxon>
        <taxon>Pseudomonadota</taxon>
        <taxon>Gammaproteobacteria</taxon>
        <taxon>Methylococcales</taxon>
        <taxon>Methylococcaceae</taxon>
        <taxon>Methylobacter</taxon>
    </lineage>
</organism>
<dbReference type="CDD" id="cd00130">
    <property type="entry name" value="PAS"/>
    <property type="match status" value="2"/>
</dbReference>
<dbReference type="Pfam" id="PF00990">
    <property type="entry name" value="GGDEF"/>
    <property type="match status" value="1"/>
</dbReference>
<dbReference type="GO" id="GO:0071111">
    <property type="term" value="F:cyclic-guanylate-specific phosphodiesterase activity"/>
    <property type="evidence" value="ECO:0007669"/>
    <property type="project" value="UniProtKB-EC"/>
</dbReference>
<dbReference type="Pfam" id="PF00563">
    <property type="entry name" value="EAL"/>
    <property type="match status" value="1"/>
</dbReference>
<evidence type="ECO:0000256" key="2">
    <source>
        <dbReference type="ARBA" id="ARBA00004651"/>
    </source>
</evidence>
<dbReference type="NCBIfam" id="TIGR00229">
    <property type="entry name" value="sensory_box"/>
    <property type="match status" value="2"/>
</dbReference>
<dbReference type="NCBIfam" id="TIGR00254">
    <property type="entry name" value="GGDEF"/>
    <property type="match status" value="1"/>
</dbReference>
<dbReference type="SMART" id="SM00086">
    <property type="entry name" value="PAC"/>
    <property type="match status" value="2"/>
</dbReference>
<evidence type="ECO:0000256" key="5">
    <source>
        <dbReference type="ARBA" id="ARBA00022636"/>
    </source>
</evidence>
<dbReference type="SMART" id="SM00091">
    <property type="entry name" value="PAS"/>
    <property type="match status" value="2"/>
</dbReference>
<dbReference type="InterPro" id="IPR000700">
    <property type="entry name" value="PAS-assoc_C"/>
</dbReference>
<evidence type="ECO:0000313" key="16">
    <source>
        <dbReference type="Proteomes" id="UP000238071"/>
    </source>
</evidence>
<keyword evidence="5" id="KW-0973">c-di-GMP</keyword>
<feature type="transmembrane region" description="Helical" evidence="10">
    <location>
        <begin position="278"/>
        <end position="297"/>
    </location>
</feature>
<dbReference type="SMART" id="SM00267">
    <property type="entry name" value="GGDEF"/>
    <property type="match status" value="1"/>
</dbReference>